<comment type="function">
    <text evidence="5">May play a role in the regulation of cytokinesis. May play a role in signaling by stimulating protein glycosylation. Induces neuritogenesis by activating the Ras-MAP kinase pathway and is necessary for the survival of cerebellar neurons. Does not appear to play a major role in ciliogenesis.</text>
</comment>
<evidence type="ECO:0000259" key="6">
    <source>
        <dbReference type="Pfam" id="PF09759"/>
    </source>
</evidence>
<sequence>MQSNYLQLADLAKKIEYRENIKLDDFKNVKKYLDSFHEVKEEDLCNLYHSVRFLRNTCINSKKNQDTILSANLLPAFINILKKLLDMQLMVLNKEMLLKCNKICMEFLGNLVVQNNAAVKSVWDLCSSFMLFHIMSNMDSHGKDITCMVLFNCLKEREELFEKEDDIWLLISIIEHCINYEDAEWGVFVIQLVIRCKNFTLLYKNLIDYPEYRLFLLDVLLEDLNCCKYISKEETFLFFAENFESKSLCIMMLVAEDCQQFHEESLLLYKTLSLLCEATSHVKFTLLRQKKSLMQCALGLLKNIASVDLTVNINEKSPTFGFKRDLIRLIGNMSYQNEAIQNEVHDSGGIPLILNACSIDEKNPYIMQWSIFATRNLCEGNVRNQRVIKDLEQQGLASNDILTDSHVCVKIIDGKVKLGPIDYT</sequence>
<dbReference type="AlphaFoldDB" id="T2M4A5"/>
<evidence type="ECO:0000256" key="3">
    <source>
        <dbReference type="ARBA" id="ARBA00022618"/>
    </source>
</evidence>
<evidence type="ECO:0000313" key="7">
    <source>
        <dbReference type="EMBL" id="CDG66807.1"/>
    </source>
</evidence>
<evidence type="ECO:0000256" key="2">
    <source>
        <dbReference type="ARBA" id="ARBA00018804"/>
    </source>
</evidence>
<dbReference type="Pfam" id="PF09759">
    <property type="entry name" value="Atx10homo_assoc"/>
    <property type="match status" value="1"/>
</dbReference>
<evidence type="ECO:0000256" key="1">
    <source>
        <dbReference type="ARBA" id="ARBA00008384"/>
    </source>
</evidence>
<dbReference type="PANTHER" id="PTHR13255:SF0">
    <property type="entry name" value="ATAXIN-10"/>
    <property type="match status" value="1"/>
</dbReference>
<evidence type="ECO:0000256" key="5">
    <source>
        <dbReference type="ARBA" id="ARBA00045173"/>
    </source>
</evidence>
<comment type="similarity">
    <text evidence="1">Belongs to the ataxin-10 family.</text>
</comment>
<dbReference type="KEGG" id="hmg:100206609"/>
<name>T2M4A5_HYDVU</name>
<evidence type="ECO:0000256" key="4">
    <source>
        <dbReference type="ARBA" id="ARBA00023306"/>
    </source>
</evidence>
<dbReference type="GO" id="GO:0005829">
    <property type="term" value="C:cytosol"/>
    <property type="evidence" value="ECO:0007669"/>
    <property type="project" value="TreeGrafter"/>
</dbReference>
<reference evidence="7" key="1">
    <citation type="journal article" date="2013" name="Genome Biol. Evol.">
        <title>Punctuated emergences of genetic and phenotypic innovations in eumetazoan, bilaterian, euteleostome, and hominidae ancestors.</title>
        <authorList>
            <person name="Wenger Y."/>
            <person name="Galliot B."/>
        </authorList>
    </citation>
    <scope>NUCLEOTIDE SEQUENCE</scope>
    <source>
        <tissue evidence="7">Whole animals</tissue>
    </source>
</reference>
<dbReference type="EMBL" id="HAAD01000575">
    <property type="protein sequence ID" value="CDG66807.1"/>
    <property type="molecule type" value="mRNA"/>
</dbReference>
<dbReference type="GO" id="GO:0031175">
    <property type="term" value="P:neuron projection development"/>
    <property type="evidence" value="ECO:0007669"/>
    <property type="project" value="TreeGrafter"/>
</dbReference>
<proteinExistence type="evidence at transcript level"/>
<protein>
    <recommendedName>
        <fullName evidence="2">Ataxin-10</fullName>
    </recommendedName>
</protein>
<dbReference type="OMA" id="IMYNIYL"/>
<dbReference type="OrthoDB" id="379794at2759"/>
<dbReference type="InterPro" id="IPR011989">
    <property type="entry name" value="ARM-like"/>
</dbReference>
<dbReference type="InterPro" id="IPR019156">
    <property type="entry name" value="Ataxin-10_domain"/>
</dbReference>
<keyword evidence="3" id="KW-0132">Cell division</keyword>
<dbReference type="PANTHER" id="PTHR13255">
    <property type="entry name" value="ATAXIN-10"/>
    <property type="match status" value="1"/>
</dbReference>
<dbReference type="InterPro" id="IPR051374">
    <property type="entry name" value="Ataxin-10/CTR86_families"/>
</dbReference>
<dbReference type="SUPFAM" id="SSF48371">
    <property type="entry name" value="ARM repeat"/>
    <property type="match status" value="1"/>
</dbReference>
<organism evidence="7">
    <name type="scientific">Hydra vulgaris</name>
    <name type="common">Hydra</name>
    <name type="synonym">Hydra attenuata</name>
    <dbReference type="NCBI Taxonomy" id="6087"/>
    <lineage>
        <taxon>Eukaryota</taxon>
        <taxon>Metazoa</taxon>
        <taxon>Cnidaria</taxon>
        <taxon>Hydrozoa</taxon>
        <taxon>Hydroidolina</taxon>
        <taxon>Anthoathecata</taxon>
        <taxon>Aplanulata</taxon>
        <taxon>Hydridae</taxon>
        <taxon>Hydra</taxon>
    </lineage>
</organism>
<accession>T2M4A5</accession>
<dbReference type="InterPro" id="IPR016024">
    <property type="entry name" value="ARM-type_fold"/>
</dbReference>
<feature type="domain" description="Ataxin-10" evidence="6">
    <location>
        <begin position="322"/>
        <end position="418"/>
    </location>
</feature>
<keyword evidence="4" id="KW-0131">Cell cycle</keyword>
<dbReference type="GO" id="GO:0051301">
    <property type="term" value="P:cell division"/>
    <property type="evidence" value="ECO:0007669"/>
    <property type="project" value="UniProtKB-KW"/>
</dbReference>
<gene>
    <name evidence="7" type="primary">ATXN10</name>
</gene>
<dbReference type="Gene3D" id="1.25.10.10">
    <property type="entry name" value="Leucine-rich Repeat Variant"/>
    <property type="match status" value="1"/>
</dbReference>